<reference evidence="2" key="1">
    <citation type="submission" date="2022-05" db="EMBL/GenBank/DDBJ databases">
        <authorList>
            <person name="Okamura Y."/>
        </authorList>
    </citation>
    <scope>NUCLEOTIDE SEQUENCE</scope>
</reference>
<feature type="signal peptide" evidence="1">
    <location>
        <begin position="1"/>
        <end position="19"/>
    </location>
</feature>
<proteinExistence type="predicted"/>
<accession>A0A9P0TF85</accession>
<keyword evidence="3" id="KW-1185">Reference proteome</keyword>
<evidence type="ECO:0000313" key="2">
    <source>
        <dbReference type="EMBL" id="CAH4031257.1"/>
    </source>
</evidence>
<evidence type="ECO:0000313" key="3">
    <source>
        <dbReference type="Proteomes" id="UP001152562"/>
    </source>
</evidence>
<dbReference type="Proteomes" id="UP001152562">
    <property type="component" value="Unassembled WGS sequence"/>
</dbReference>
<evidence type="ECO:0000256" key="1">
    <source>
        <dbReference type="SAM" id="SignalP"/>
    </source>
</evidence>
<gene>
    <name evidence="2" type="ORF">PIBRA_LOCUS7802</name>
</gene>
<protein>
    <submittedName>
        <fullName evidence="2">Uncharacterized protein</fullName>
    </submittedName>
</protein>
<name>A0A9P0TF85_PIEBR</name>
<keyword evidence="1" id="KW-0732">Signal</keyword>
<organism evidence="2 3">
    <name type="scientific">Pieris brassicae</name>
    <name type="common">White butterfly</name>
    <name type="synonym">Large white butterfly</name>
    <dbReference type="NCBI Taxonomy" id="7116"/>
    <lineage>
        <taxon>Eukaryota</taxon>
        <taxon>Metazoa</taxon>
        <taxon>Ecdysozoa</taxon>
        <taxon>Arthropoda</taxon>
        <taxon>Hexapoda</taxon>
        <taxon>Insecta</taxon>
        <taxon>Pterygota</taxon>
        <taxon>Neoptera</taxon>
        <taxon>Endopterygota</taxon>
        <taxon>Lepidoptera</taxon>
        <taxon>Glossata</taxon>
        <taxon>Ditrysia</taxon>
        <taxon>Papilionoidea</taxon>
        <taxon>Pieridae</taxon>
        <taxon>Pierinae</taxon>
        <taxon>Pieris</taxon>
    </lineage>
</organism>
<feature type="chain" id="PRO_5040214671" evidence="1">
    <location>
        <begin position="20"/>
        <end position="142"/>
    </location>
</feature>
<comment type="caution">
    <text evidence="2">The sequence shown here is derived from an EMBL/GenBank/DDBJ whole genome shotgun (WGS) entry which is preliminary data.</text>
</comment>
<dbReference type="EMBL" id="CALOZG010000013">
    <property type="protein sequence ID" value="CAH4031257.1"/>
    <property type="molecule type" value="Genomic_DNA"/>
</dbReference>
<sequence length="142" mass="14314">MRFYLVAFFVLVACAFSLAVENGPLMTALQPVQRPKRHIALLGAGAGLLGAGLAAGAVGLGAGVIGAKAGLVGGAIAATALRGRSYGGYGGYGGYSGYGIYGHGYGGGYGYGGYAPSYGHGYDGGYRSYYPTTTYVVSDPWC</sequence>
<dbReference type="AlphaFoldDB" id="A0A9P0TF85"/>